<comment type="caution">
    <text evidence="1">The sequence shown here is derived from an EMBL/GenBank/DDBJ whole genome shotgun (WGS) entry which is preliminary data.</text>
</comment>
<proteinExistence type="predicted"/>
<protein>
    <submittedName>
        <fullName evidence="1">Uncharacterized protein</fullName>
    </submittedName>
</protein>
<sequence length="107" mass="12218">MCYLYTNCVKDSEILVDTKISLTTMLGDQGKYVLRAAIYWGSDHYTVRIIEDNGNLWYHDAIETGPHAIGEGNLQDTDRKFLNSIERPNGSKMIVGVIYCRQEEQVN</sequence>
<gene>
    <name evidence="1" type="ORF">GGX14DRAFT_400561</name>
</gene>
<dbReference type="EMBL" id="JARJCW010000062">
    <property type="protein sequence ID" value="KAJ7200564.1"/>
    <property type="molecule type" value="Genomic_DNA"/>
</dbReference>
<dbReference type="AlphaFoldDB" id="A0AAD6Y9D2"/>
<organism evidence="1 2">
    <name type="scientific">Mycena pura</name>
    <dbReference type="NCBI Taxonomy" id="153505"/>
    <lineage>
        <taxon>Eukaryota</taxon>
        <taxon>Fungi</taxon>
        <taxon>Dikarya</taxon>
        <taxon>Basidiomycota</taxon>
        <taxon>Agaricomycotina</taxon>
        <taxon>Agaricomycetes</taxon>
        <taxon>Agaricomycetidae</taxon>
        <taxon>Agaricales</taxon>
        <taxon>Marasmiineae</taxon>
        <taxon>Mycenaceae</taxon>
        <taxon>Mycena</taxon>
    </lineage>
</organism>
<name>A0AAD6Y9D2_9AGAR</name>
<evidence type="ECO:0000313" key="1">
    <source>
        <dbReference type="EMBL" id="KAJ7200564.1"/>
    </source>
</evidence>
<reference evidence="1" key="1">
    <citation type="submission" date="2023-03" db="EMBL/GenBank/DDBJ databases">
        <title>Massive genome expansion in bonnet fungi (Mycena s.s.) driven by repeated elements and novel gene families across ecological guilds.</title>
        <authorList>
            <consortium name="Lawrence Berkeley National Laboratory"/>
            <person name="Harder C.B."/>
            <person name="Miyauchi S."/>
            <person name="Viragh M."/>
            <person name="Kuo A."/>
            <person name="Thoen E."/>
            <person name="Andreopoulos B."/>
            <person name="Lu D."/>
            <person name="Skrede I."/>
            <person name="Drula E."/>
            <person name="Henrissat B."/>
            <person name="Morin E."/>
            <person name="Kohler A."/>
            <person name="Barry K."/>
            <person name="LaButti K."/>
            <person name="Morin E."/>
            <person name="Salamov A."/>
            <person name="Lipzen A."/>
            <person name="Mereny Z."/>
            <person name="Hegedus B."/>
            <person name="Baldrian P."/>
            <person name="Stursova M."/>
            <person name="Weitz H."/>
            <person name="Taylor A."/>
            <person name="Grigoriev I.V."/>
            <person name="Nagy L.G."/>
            <person name="Martin F."/>
            <person name="Kauserud H."/>
        </authorList>
    </citation>
    <scope>NUCLEOTIDE SEQUENCE</scope>
    <source>
        <strain evidence="1">9144</strain>
    </source>
</reference>
<keyword evidence="2" id="KW-1185">Reference proteome</keyword>
<evidence type="ECO:0000313" key="2">
    <source>
        <dbReference type="Proteomes" id="UP001219525"/>
    </source>
</evidence>
<dbReference type="Proteomes" id="UP001219525">
    <property type="component" value="Unassembled WGS sequence"/>
</dbReference>
<accession>A0AAD6Y9D2</accession>